<feature type="compositionally biased region" description="Polar residues" evidence="1">
    <location>
        <begin position="117"/>
        <end position="127"/>
    </location>
</feature>
<organism evidence="3 4">
    <name type="scientific">Streptomyces sannanensis</name>
    <dbReference type="NCBI Taxonomy" id="285536"/>
    <lineage>
        <taxon>Bacteria</taxon>
        <taxon>Bacillati</taxon>
        <taxon>Actinomycetota</taxon>
        <taxon>Actinomycetes</taxon>
        <taxon>Kitasatosporales</taxon>
        <taxon>Streptomycetaceae</taxon>
        <taxon>Streptomyces</taxon>
    </lineage>
</organism>
<dbReference type="Proteomes" id="UP001499990">
    <property type="component" value="Unassembled WGS sequence"/>
</dbReference>
<feature type="region of interest" description="Disordered" evidence="1">
    <location>
        <begin position="35"/>
        <end position="76"/>
    </location>
</feature>
<evidence type="ECO:0000256" key="1">
    <source>
        <dbReference type="SAM" id="MobiDB-lite"/>
    </source>
</evidence>
<accession>A0ABP6SHJ4</accession>
<keyword evidence="2" id="KW-0812">Transmembrane</keyword>
<evidence type="ECO:0008006" key="5">
    <source>
        <dbReference type="Google" id="ProtNLM"/>
    </source>
</evidence>
<keyword evidence="2" id="KW-1133">Transmembrane helix</keyword>
<dbReference type="EMBL" id="BAAAYL010000001">
    <property type="protein sequence ID" value="GAA3377077.1"/>
    <property type="molecule type" value="Genomic_DNA"/>
</dbReference>
<evidence type="ECO:0000313" key="3">
    <source>
        <dbReference type="EMBL" id="GAA3377077.1"/>
    </source>
</evidence>
<keyword evidence="4" id="KW-1185">Reference proteome</keyword>
<evidence type="ECO:0000313" key="4">
    <source>
        <dbReference type="Proteomes" id="UP001499990"/>
    </source>
</evidence>
<comment type="caution">
    <text evidence="3">The sequence shown here is derived from an EMBL/GenBank/DDBJ whole genome shotgun (WGS) entry which is preliminary data.</text>
</comment>
<feature type="region of interest" description="Disordered" evidence="1">
    <location>
        <begin position="111"/>
        <end position="133"/>
    </location>
</feature>
<keyword evidence="2" id="KW-0472">Membrane</keyword>
<gene>
    <name evidence="3" type="ORF">GCM10020367_51310</name>
</gene>
<reference evidence="4" key="1">
    <citation type="journal article" date="2019" name="Int. J. Syst. Evol. Microbiol.">
        <title>The Global Catalogue of Microorganisms (GCM) 10K type strain sequencing project: providing services to taxonomists for standard genome sequencing and annotation.</title>
        <authorList>
            <consortium name="The Broad Institute Genomics Platform"/>
            <consortium name="The Broad Institute Genome Sequencing Center for Infectious Disease"/>
            <person name="Wu L."/>
            <person name="Ma J."/>
        </authorList>
    </citation>
    <scope>NUCLEOTIDE SEQUENCE [LARGE SCALE GENOMIC DNA]</scope>
    <source>
        <strain evidence="4">JCM 9651</strain>
    </source>
</reference>
<feature type="transmembrane region" description="Helical" evidence="2">
    <location>
        <begin position="14"/>
        <end position="36"/>
    </location>
</feature>
<protein>
    <recommendedName>
        <fullName evidence="5">Secreted protein</fullName>
    </recommendedName>
</protein>
<feature type="compositionally biased region" description="Low complexity" evidence="1">
    <location>
        <begin position="46"/>
        <end position="76"/>
    </location>
</feature>
<name>A0ABP6SHJ4_9ACTN</name>
<sequence length="235" mass="24947">MRTRYSRLENASKIGVWGIAISSILALTGIAVQVGADGDSKPDAKPPAATSTPTPAPGNSRTPSSSSTPASPSSAPRSYVMVFEDQTMSLGLPDDDIGSLDFDTPATRRYTDGEWSAMTSNSEQTGTPKEPDLSYSNPVWGYLTLVKGRNAAQLRPESMPATAEDCARSAQVGGFTEAKMSEWKLPPKTVLCIVTDKGNIVRATVARLVGGDSNRRANNAPDQIELSVTLWKPAT</sequence>
<proteinExistence type="predicted"/>
<evidence type="ECO:0000256" key="2">
    <source>
        <dbReference type="SAM" id="Phobius"/>
    </source>
</evidence>